<name>A0A7C5Z4M2_9FIRM</name>
<dbReference type="SMART" id="SM00052">
    <property type="entry name" value="EAL"/>
    <property type="match status" value="1"/>
</dbReference>
<dbReference type="CDD" id="cd01948">
    <property type="entry name" value="EAL"/>
    <property type="match status" value="1"/>
</dbReference>
<dbReference type="InterPro" id="IPR000160">
    <property type="entry name" value="GGDEF_dom"/>
</dbReference>
<dbReference type="SUPFAM" id="SSF54631">
    <property type="entry name" value="CBS-domain pair"/>
    <property type="match status" value="1"/>
</dbReference>
<dbReference type="Pfam" id="PF00571">
    <property type="entry name" value="CBS"/>
    <property type="match status" value="2"/>
</dbReference>
<proteinExistence type="predicted"/>
<dbReference type="Pfam" id="PF00990">
    <property type="entry name" value="GGDEF"/>
    <property type="match status" value="1"/>
</dbReference>
<dbReference type="Gene3D" id="3.20.20.450">
    <property type="entry name" value="EAL domain"/>
    <property type="match status" value="1"/>
</dbReference>
<dbReference type="PROSITE" id="PS50883">
    <property type="entry name" value="EAL"/>
    <property type="match status" value="1"/>
</dbReference>
<evidence type="ECO:0000259" key="4">
    <source>
        <dbReference type="PROSITE" id="PS51371"/>
    </source>
</evidence>
<dbReference type="NCBIfam" id="TIGR00254">
    <property type="entry name" value="GGDEF"/>
    <property type="match status" value="1"/>
</dbReference>
<organism evidence="5">
    <name type="scientific">Caldicellulosiruptor owensensis</name>
    <dbReference type="NCBI Taxonomy" id="55205"/>
    <lineage>
        <taxon>Bacteria</taxon>
        <taxon>Bacillati</taxon>
        <taxon>Bacillota</taxon>
        <taxon>Bacillota incertae sedis</taxon>
        <taxon>Caldicellulosiruptorales</taxon>
        <taxon>Caldicellulosiruptoraceae</taxon>
        <taxon>Caldicellulosiruptor</taxon>
    </lineage>
</organism>
<evidence type="ECO:0000259" key="2">
    <source>
        <dbReference type="PROSITE" id="PS50883"/>
    </source>
</evidence>
<dbReference type="CDD" id="cd04598">
    <property type="entry name" value="CBS_pair_GGDEF_EAL"/>
    <property type="match status" value="1"/>
</dbReference>
<reference evidence="5" key="1">
    <citation type="journal article" date="2020" name="mSystems">
        <title>Genome- and Community-Level Interaction Insights into Carbon Utilization and Element Cycling Functions of Hydrothermarchaeota in Hydrothermal Sediment.</title>
        <authorList>
            <person name="Zhou Z."/>
            <person name="Liu Y."/>
            <person name="Xu W."/>
            <person name="Pan J."/>
            <person name="Luo Z.H."/>
            <person name="Li M."/>
        </authorList>
    </citation>
    <scope>NUCLEOTIDE SEQUENCE [LARGE SCALE GENOMIC DNA]</scope>
    <source>
        <strain evidence="5">SpSt-102</strain>
    </source>
</reference>
<dbReference type="Gene3D" id="3.30.70.270">
    <property type="match status" value="1"/>
</dbReference>
<dbReference type="SMART" id="SM00267">
    <property type="entry name" value="GGDEF"/>
    <property type="match status" value="1"/>
</dbReference>
<keyword evidence="1" id="KW-0129">CBS domain</keyword>
<sequence length="596" mass="68540">MVKKKMSGKLDYLSFLVERQAVKFSYQPLLFATAAQIIGWEVFLINPYEAGYIDLKFLFDILKENNLVVKIDKIVVKKISEILNENKSIFENKKLFVNISPVSLMSDDFVTFVTGILSVNPMITKNIIFEISLRTCENLSVNDLHRAIRVLKKQGFEFSVEDINSLKFFLDFISVSKPTYVKIGREVYRDIAMDSIKSKYLHSFLEFCDECRIKVIATMIEKMEEFLRLLEIGIEYLQGYFIMPPGMELKTSVSNDIKELLIEIIEDQRKHYFLSSSSIHIGTLCIKVPSVGPHILCEEALEILEKNPKLHGLVVTKDGKVEGLVKRDRFLLNLSTMYGFAMYSKRPITLLMDTNPIIVEYNTSLYDVIKELSAREGEDIHDYIIITKNGMYEGVVTIKDLLRKSTQIEISFAKHLNPLTNLPGNLLIEKQINSAIESGKNFCIFYIDIDNFKPFNDYYGFEKGDKVILHLASILKEIRAHWQEKVFIGHIGGDDFIMIVYDEKEAEIIAKKIVEVFDSTIQYFYHQSDLARGYIEAKNRKGEIEKFGLMSLSVACVKVVPEKFSNIEEISNRLSEVKKLCKQKNTSCYVIWEGGP</sequence>
<dbReference type="InterPro" id="IPR050706">
    <property type="entry name" value="Cyclic-di-GMP_PDE-like"/>
</dbReference>
<dbReference type="InterPro" id="IPR000644">
    <property type="entry name" value="CBS_dom"/>
</dbReference>
<dbReference type="EMBL" id="DRUZ01000083">
    <property type="protein sequence ID" value="HHS02215.1"/>
    <property type="molecule type" value="Genomic_DNA"/>
</dbReference>
<dbReference type="Pfam" id="PF00563">
    <property type="entry name" value="EAL"/>
    <property type="match status" value="1"/>
</dbReference>
<evidence type="ECO:0000256" key="1">
    <source>
        <dbReference type="PROSITE-ProRule" id="PRU00703"/>
    </source>
</evidence>
<feature type="domain" description="EAL" evidence="2">
    <location>
        <begin position="5"/>
        <end position="259"/>
    </location>
</feature>
<dbReference type="InterPro" id="IPR043128">
    <property type="entry name" value="Rev_trsase/Diguanyl_cyclase"/>
</dbReference>
<evidence type="ECO:0000313" key="5">
    <source>
        <dbReference type="EMBL" id="HHS02215.1"/>
    </source>
</evidence>
<dbReference type="PROSITE" id="PS50887">
    <property type="entry name" value="GGDEF"/>
    <property type="match status" value="1"/>
</dbReference>
<protein>
    <submittedName>
        <fullName evidence="5">GGDEF domain-containing protein</fullName>
    </submittedName>
</protein>
<dbReference type="PANTHER" id="PTHR33121">
    <property type="entry name" value="CYCLIC DI-GMP PHOSPHODIESTERASE PDEF"/>
    <property type="match status" value="1"/>
</dbReference>
<accession>A0A7C5Z4M2</accession>
<feature type="domain" description="GGDEF" evidence="3">
    <location>
        <begin position="440"/>
        <end position="594"/>
    </location>
</feature>
<dbReference type="AlphaFoldDB" id="A0A7C5Z4M2"/>
<dbReference type="InterPro" id="IPR029787">
    <property type="entry name" value="Nucleotide_cyclase"/>
</dbReference>
<dbReference type="CDD" id="cd01949">
    <property type="entry name" value="GGDEF"/>
    <property type="match status" value="1"/>
</dbReference>
<dbReference type="InterPro" id="IPR035919">
    <property type="entry name" value="EAL_sf"/>
</dbReference>
<dbReference type="SUPFAM" id="SSF141868">
    <property type="entry name" value="EAL domain-like"/>
    <property type="match status" value="1"/>
</dbReference>
<dbReference type="SUPFAM" id="SSF55073">
    <property type="entry name" value="Nucleotide cyclase"/>
    <property type="match status" value="1"/>
</dbReference>
<feature type="domain" description="CBS" evidence="4">
    <location>
        <begin position="352"/>
        <end position="412"/>
    </location>
</feature>
<evidence type="ECO:0000259" key="3">
    <source>
        <dbReference type="PROSITE" id="PS50887"/>
    </source>
</evidence>
<dbReference type="Gene3D" id="3.10.580.10">
    <property type="entry name" value="CBS-domain"/>
    <property type="match status" value="1"/>
</dbReference>
<dbReference type="GO" id="GO:0071111">
    <property type="term" value="F:cyclic-guanylate-specific phosphodiesterase activity"/>
    <property type="evidence" value="ECO:0007669"/>
    <property type="project" value="InterPro"/>
</dbReference>
<dbReference type="InterPro" id="IPR001633">
    <property type="entry name" value="EAL_dom"/>
</dbReference>
<dbReference type="InterPro" id="IPR046342">
    <property type="entry name" value="CBS_dom_sf"/>
</dbReference>
<dbReference type="PROSITE" id="PS51371">
    <property type="entry name" value="CBS"/>
    <property type="match status" value="1"/>
</dbReference>
<dbReference type="PANTHER" id="PTHR33121:SF70">
    <property type="entry name" value="SIGNALING PROTEIN YKOW"/>
    <property type="match status" value="1"/>
</dbReference>
<gene>
    <name evidence="5" type="ORF">ENL71_06925</name>
</gene>
<dbReference type="SMART" id="SM00116">
    <property type="entry name" value="CBS"/>
    <property type="match status" value="2"/>
</dbReference>
<comment type="caution">
    <text evidence="5">The sequence shown here is derived from an EMBL/GenBank/DDBJ whole genome shotgun (WGS) entry which is preliminary data.</text>
</comment>